<evidence type="ECO:0000313" key="3">
    <source>
        <dbReference type="Proteomes" id="UP000031166"/>
    </source>
</evidence>
<dbReference type="Pfam" id="PF14542">
    <property type="entry name" value="Acetyltransf_CG"/>
    <property type="match status" value="1"/>
</dbReference>
<dbReference type="SUPFAM" id="SSF55729">
    <property type="entry name" value="Acyl-CoA N-acyltransferases (Nat)"/>
    <property type="match status" value="1"/>
</dbReference>
<dbReference type="STRING" id="172043.RM53_15075"/>
<keyword evidence="2" id="KW-0808">Transferase</keyword>
<reference evidence="2 3" key="1">
    <citation type="submission" date="2014-12" db="EMBL/GenBank/DDBJ databases">
        <title>Genome sequencing of Brevundimonas nasdae TPW30.</title>
        <authorList>
            <person name="Tan P.W."/>
            <person name="Chan K.-G."/>
        </authorList>
    </citation>
    <scope>NUCLEOTIDE SEQUENCE [LARGE SCALE GENOMIC DNA]</scope>
    <source>
        <strain evidence="2 3">TPW30</strain>
    </source>
</reference>
<comment type="caution">
    <text evidence="2">The sequence shown here is derived from an EMBL/GenBank/DDBJ whole genome shotgun (WGS) entry which is preliminary data.</text>
</comment>
<evidence type="ECO:0000259" key="1">
    <source>
        <dbReference type="PROSITE" id="PS51729"/>
    </source>
</evidence>
<dbReference type="InterPro" id="IPR031165">
    <property type="entry name" value="GNAT_YJDJ"/>
</dbReference>
<accession>A0A0B4CH50</accession>
<dbReference type="Gene3D" id="3.40.630.30">
    <property type="match status" value="1"/>
</dbReference>
<protein>
    <submittedName>
        <fullName evidence="2">Acetyltransferase</fullName>
    </submittedName>
</protein>
<dbReference type="PROSITE" id="PS51729">
    <property type="entry name" value="GNAT_YJDJ"/>
    <property type="match status" value="1"/>
</dbReference>
<evidence type="ECO:0000313" key="2">
    <source>
        <dbReference type="EMBL" id="KIC55772.1"/>
    </source>
</evidence>
<dbReference type="EMBL" id="JWSY01000030">
    <property type="protein sequence ID" value="KIC55772.1"/>
    <property type="molecule type" value="Genomic_DNA"/>
</dbReference>
<feature type="domain" description="N-acetyltransferase" evidence="1">
    <location>
        <begin position="5"/>
        <end position="94"/>
    </location>
</feature>
<dbReference type="InterPro" id="IPR016181">
    <property type="entry name" value="Acyl_CoA_acyltransferase"/>
</dbReference>
<gene>
    <name evidence="2" type="ORF">RM53_15075</name>
</gene>
<dbReference type="Proteomes" id="UP000031166">
    <property type="component" value="Unassembled WGS sequence"/>
</dbReference>
<sequence>MGQFKDVEGDNRFEQAFDDDKGAGLVWADYAVKGDARIILHVEAEPSLRGSGAAGRFMQSLADHARQTGLKLFPRCSYAVAWHKRHPDYDDVLAR</sequence>
<dbReference type="PANTHER" id="PTHR31435">
    <property type="entry name" value="PROTEIN NATD1"/>
    <property type="match status" value="1"/>
</dbReference>
<organism evidence="2 3">
    <name type="scientific">Brevundimonas nasdae</name>
    <dbReference type="NCBI Taxonomy" id="172043"/>
    <lineage>
        <taxon>Bacteria</taxon>
        <taxon>Pseudomonadati</taxon>
        <taxon>Pseudomonadota</taxon>
        <taxon>Alphaproteobacteria</taxon>
        <taxon>Caulobacterales</taxon>
        <taxon>Caulobacteraceae</taxon>
        <taxon>Brevundimonas</taxon>
    </lineage>
</organism>
<dbReference type="GO" id="GO:0016740">
    <property type="term" value="F:transferase activity"/>
    <property type="evidence" value="ECO:0007669"/>
    <property type="project" value="UniProtKB-KW"/>
</dbReference>
<dbReference type="RefSeq" id="WP_039248144.1">
    <property type="nucleotide sequence ID" value="NZ_JWSY01000030.1"/>
</dbReference>
<name>A0A0B4CH50_9CAUL</name>
<dbReference type="AlphaFoldDB" id="A0A0B4CH50"/>
<dbReference type="InterPro" id="IPR045057">
    <property type="entry name" value="Gcn5-rel_NAT"/>
</dbReference>
<dbReference type="PANTHER" id="PTHR31435:SF9">
    <property type="entry name" value="PROTEIN NATD1"/>
    <property type="match status" value="1"/>
</dbReference>
<proteinExistence type="predicted"/>